<keyword evidence="2" id="KW-1185">Reference proteome</keyword>
<name>A0A016UE78_9BILA</name>
<comment type="caution">
    <text evidence="1">The sequence shown here is derived from an EMBL/GenBank/DDBJ whole genome shotgun (WGS) entry which is preliminary data.</text>
</comment>
<accession>A0A016UE78</accession>
<sequence length="68" mass="8011">MKRVNGTNFQKKKKSRHKTSLCIDLLNAEPFLSPRDRRLDHLLAYFSPVGTDHQDRIRPARVRTKTNH</sequence>
<dbReference type="EMBL" id="JARK01001380">
    <property type="protein sequence ID" value="EYC13231.1"/>
    <property type="molecule type" value="Genomic_DNA"/>
</dbReference>
<organism evidence="1 2">
    <name type="scientific">Ancylostoma ceylanicum</name>
    <dbReference type="NCBI Taxonomy" id="53326"/>
    <lineage>
        <taxon>Eukaryota</taxon>
        <taxon>Metazoa</taxon>
        <taxon>Ecdysozoa</taxon>
        <taxon>Nematoda</taxon>
        <taxon>Chromadorea</taxon>
        <taxon>Rhabditida</taxon>
        <taxon>Rhabditina</taxon>
        <taxon>Rhabditomorpha</taxon>
        <taxon>Strongyloidea</taxon>
        <taxon>Ancylostomatidae</taxon>
        <taxon>Ancylostomatinae</taxon>
        <taxon>Ancylostoma</taxon>
    </lineage>
</organism>
<protein>
    <submittedName>
        <fullName evidence="1">Uncharacterized protein</fullName>
    </submittedName>
</protein>
<dbReference type="Proteomes" id="UP000024635">
    <property type="component" value="Unassembled WGS sequence"/>
</dbReference>
<gene>
    <name evidence="1" type="primary">Acey_s0044.g1048</name>
    <name evidence="1" type="ORF">Y032_0044g1048</name>
</gene>
<evidence type="ECO:0000313" key="1">
    <source>
        <dbReference type="EMBL" id="EYC13231.1"/>
    </source>
</evidence>
<proteinExistence type="predicted"/>
<reference evidence="2" key="1">
    <citation type="journal article" date="2015" name="Nat. Genet.">
        <title>The genome and transcriptome of the zoonotic hookworm Ancylostoma ceylanicum identify infection-specific gene families.</title>
        <authorList>
            <person name="Schwarz E.M."/>
            <person name="Hu Y."/>
            <person name="Antoshechkin I."/>
            <person name="Miller M.M."/>
            <person name="Sternberg P.W."/>
            <person name="Aroian R.V."/>
        </authorList>
    </citation>
    <scope>NUCLEOTIDE SEQUENCE</scope>
    <source>
        <strain evidence="2">HY135</strain>
    </source>
</reference>
<dbReference type="AlphaFoldDB" id="A0A016UE78"/>
<evidence type="ECO:0000313" key="2">
    <source>
        <dbReference type="Proteomes" id="UP000024635"/>
    </source>
</evidence>